<dbReference type="Gene3D" id="1.20.58.2190">
    <property type="match status" value="1"/>
</dbReference>
<dbReference type="InterPro" id="IPR016181">
    <property type="entry name" value="Acyl_CoA_acyltransferase"/>
</dbReference>
<dbReference type="SUPFAM" id="SSF55729">
    <property type="entry name" value="Acyl-CoA N-acyltransferases (Nat)"/>
    <property type="match status" value="1"/>
</dbReference>
<organism evidence="3 4">
    <name type="scientific">Seminavis robusta</name>
    <dbReference type="NCBI Taxonomy" id="568900"/>
    <lineage>
        <taxon>Eukaryota</taxon>
        <taxon>Sar</taxon>
        <taxon>Stramenopiles</taxon>
        <taxon>Ochrophyta</taxon>
        <taxon>Bacillariophyta</taxon>
        <taxon>Bacillariophyceae</taxon>
        <taxon>Bacillariophycidae</taxon>
        <taxon>Naviculales</taxon>
        <taxon>Naviculaceae</taxon>
        <taxon>Seminavis</taxon>
    </lineage>
</organism>
<evidence type="ECO:0000256" key="1">
    <source>
        <dbReference type="SAM" id="MobiDB-lite"/>
    </source>
</evidence>
<comment type="caution">
    <text evidence="3">The sequence shown here is derived from an EMBL/GenBank/DDBJ whole genome shotgun (WGS) entry which is preliminary data.</text>
</comment>
<sequence length="293" mass="31666">MNGQETTTTSPFPSPGEESKFSLTTTTTGELVVRHGSSLSLMSQVCAFLANPVQDDAFNYVDPTADHHKWARRGMQLYYAAVVDSADPTNILCALRAATQGIMVDATTDAKKRQRSQRQRFLIDYVYTAPTSRDKGIAGLLVRQVLELAQNGTTCYVLSTEDSSDDTIDSATAAPPESFQQPLAVLLAQSPASSGAQLSLCLRTLATLIRNAMAADDTDDRKKCKIRINNAQVHKRVFAVGKDAAMQLLQACGFELEVDDDGDAALHYHSSSSQASWLEAGIAQLEEKATTNA</sequence>
<feature type="compositionally biased region" description="Polar residues" evidence="1">
    <location>
        <begin position="1"/>
        <end position="11"/>
    </location>
</feature>
<proteinExistence type="predicted"/>
<name>A0A9N8HLM2_9STRA</name>
<dbReference type="EMBL" id="CAICTM010000819">
    <property type="protein sequence ID" value="CAB9516985.1"/>
    <property type="molecule type" value="Genomic_DNA"/>
</dbReference>
<dbReference type="Pfam" id="PF09409">
    <property type="entry name" value="PUB"/>
    <property type="match status" value="1"/>
</dbReference>
<dbReference type="Proteomes" id="UP001153069">
    <property type="component" value="Unassembled WGS sequence"/>
</dbReference>
<keyword evidence="4" id="KW-1185">Reference proteome</keyword>
<dbReference type="InterPro" id="IPR036339">
    <property type="entry name" value="PUB-like_dom_sf"/>
</dbReference>
<evidence type="ECO:0000259" key="2">
    <source>
        <dbReference type="Pfam" id="PF09409"/>
    </source>
</evidence>
<reference evidence="3" key="1">
    <citation type="submission" date="2020-06" db="EMBL/GenBank/DDBJ databases">
        <authorList>
            <consortium name="Plant Systems Biology data submission"/>
        </authorList>
    </citation>
    <scope>NUCLEOTIDE SEQUENCE</scope>
    <source>
        <strain evidence="3">D6</strain>
    </source>
</reference>
<gene>
    <name evidence="3" type="ORF">SEMRO_820_G207200.1</name>
</gene>
<evidence type="ECO:0000313" key="4">
    <source>
        <dbReference type="Proteomes" id="UP001153069"/>
    </source>
</evidence>
<dbReference type="Gene3D" id="3.40.630.30">
    <property type="match status" value="1"/>
</dbReference>
<evidence type="ECO:0000313" key="3">
    <source>
        <dbReference type="EMBL" id="CAB9516985.1"/>
    </source>
</evidence>
<dbReference type="CDD" id="cd09212">
    <property type="entry name" value="PUB"/>
    <property type="match status" value="1"/>
</dbReference>
<feature type="region of interest" description="Disordered" evidence="1">
    <location>
        <begin position="1"/>
        <end position="24"/>
    </location>
</feature>
<feature type="domain" description="PUB" evidence="2">
    <location>
        <begin position="197"/>
        <end position="270"/>
    </location>
</feature>
<dbReference type="SUPFAM" id="SSF143503">
    <property type="entry name" value="PUG domain-like"/>
    <property type="match status" value="1"/>
</dbReference>
<dbReference type="AlphaFoldDB" id="A0A9N8HLM2"/>
<dbReference type="InterPro" id="IPR018997">
    <property type="entry name" value="PUB_domain"/>
</dbReference>
<dbReference type="OrthoDB" id="10520984at2759"/>
<protein>
    <recommendedName>
        <fullName evidence="2">PUB domain-containing protein</fullName>
    </recommendedName>
</protein>
<accession>A0A9N8HLM2</accession>